<reference evidence="4" key="1">
    <citation type="submission" date="2017-02" db="UniProtKB">
        <authorList>
            <consortium name="WormBaseParasite"/>
        </authorList>
    </citation>
    <scope>IDENTIFICATION</scope>
</reference>
<evidence type="ECO:0000313" key="2">
    <source>
        <dbReference type="EMBL" id="VDL62947.1"/>
    </source>
</evidence>
<feature type="compositionally biased region" description="Polar residues" evidence="1">
    <location>
        <begin position="62"/>
        <end position="83"/>
    </location>
</feature>
<proteinExistence type="predicted"/>
<name>A0A0R3SX04_HYMDI</name>
<sequence length="83" mass="9026">MNSYGTFIPNNAQTLQPLTDLLKANPKPFTMTPEAESAPTTTETTVIQGDHIRSSPHLKSYPSCSQGEYISSDDSSFSPTDCQ</sequence>
<evidence type="ECO:0000313" key="3">
    <source>
        <dbReference type="Proteomes" id="UP000274504"/>
    </source>
</evidence>
<accession>A0A0R3SX04</accession>
<dbReference type="WBParaSite" id="HDID_0001024501-mRNA-1">
    <property type="protein sequence ID" value="HDID_0001024501-mRNA-1"/>
    <property type="gene ID" value="HDID_0001024501"/>
</dbReference>
<dbReference type="AlphaFoldDB" id="A0A0R3SX04"/>
<organism evidence="4">
    <name type="scientific">Hymenolepis diminuta</name>
    <name type="common">Rat tapeworm</name>
    <dbReference type="NCBI Taxonomy" id="6216"/>
    <lineage>
        <taxon>Eukaryota</taxon>
        <taxon>Metazoa</taxon>
        <taxon>Spiralia</taxon>
        <taxon>Lophotrochozoa</taxon>
        <taxon>Platyhelminthes</taxon>
        <taxon>Cestoda</taxon>
        <taxon>Eucestoda</taxon>
        <taxon>Cyclophyllidea</taxon>
        <taxon>Hymenolepididae</taxon>
        <taxon>Hymenolepis</taxon>
    </lineage>
</organism>
<feature type="compositionally biased region" description="Low complexity" evidence="1">
    <location>
        <begin position="30"/>
        <end position="45"/>
    </location>
</feature>
<dbReference type="EMBL" id="UYSG01011587">
    <property type="protein sequence ID" value="VDL62947.1"/>
    <property type="molecule type" value="Genomic_DNA"/>
</dbReference>
<gene>
    <name evidence="2" type="ORF">HDID_LOCUS10243</name>
</gene>
<reference evidence="2 3" key="2">
    <citation type="submission" date="2018-11" db="EMBL/GenBank/DDBJ databases">
        <authorList>
            <consortium name="Pathogen Informatics"/>
        </authorList>
    </citation>
    <scope>NUCLEOTIDE SEQUENCE [LARGE SCALE GENOMIC DNA]</scope>
</reference>
<evidence type="ECO:0000313" key="4">
    <source>
        <dbReference type="WBParaSite" id="HDID_0001024501-mRNA-1"/>
    </source>
</evidence>
<evidence type="ECO:0000256" key="1">
    <source>
        <dbReference type="SAM" id="MobiDB-lite"/>
    </source>
</evidence>
<protein>
    <submittedName>
        <fullName evidence="4">Ovule protein</fullName>
    </submittedName>
</protein>
<feature type="region of interest" description="Disordered" evidence="1">
    <location>
        <begin position="23"/>
        <end position="83"/>
    </location>
</feature>
<dbReference type="Proteomes" id="UP000274504">
    <property type="component" value="Unassembled WGS sequence"/>
</dbReference>